<evidence type="ECO:0000313" key="4">
    <source>
        <dbReference type="Proteomes" id="UP001206572"/>
    </source>
</evidence>
<evidence type="ECO:0000256" key="1">
    <source>
        <dbReference type="SAM" id="SignalP"/>
    </source>
</evidence>
<dbReference type="RefSeq" id="WP_258825983.1">
    <property type="nucleotide sequence ID" value="NZ_JANUHA010000001.1"/>
</dbReference>
<sequence length="213" mass="22839">MKAISSLFTGMALMLAAASAQAGVIYTDKTYRDFDASSAYVTFNVTTHGLIDDLNIAVEFSKCDNPYIDPAGSACVGRDTPFENEIVMRLVGPDGRILSLIEPNTFDQGDTPGIGRITLTFDDEGASLGKRVQGGAFRPVQALSLFDGIDMFGQWKLYFGDTTGSDPLEVFSSSLIFNSADAPADVPEPAGFAVFGIGLFALGALRRRQRREA</sequence>
<keyword evidence="1" id="KW-0732">Signal</keyword>
<comment type="caution">
    <text evidence="3">The sequence shown here is derived from an EMBL/GenBank/DDBJ whole genome shotgun (WGS) entry which is preliminary data.</text>
</comment>
<feature type="signal peptide" evidence="1">
    <location>
        <begin position="1"/>
        <end position="22"/>
    </location>
</feature>
<proteinExistence type="predicted"/>
<dbReference type="Pfam" id="PF07589">
    <property type="entry name" value="PEP-CTERM"/>
    <property type="match status" value="1"/>
</dbReference>
<evidence type="ECO:0000259" key="2">
    <source>
        <dbReference type="Pfam" id="PF07589"/>
    </source>
</evidence>
<feature type="domain" description="Ice-binding protein C-terminal" evidence="2">
    <location>
        <begin position="185"/>
        <end position="208"/>
    </location>
</feature>
<dbReference type="InterPro" id="IPR013424">
    <property type="entry name" value="Ice-binding_C"/>
</dbReference>
<gene>
    <name evidence="3" type="ORF">NX780_00895</name>
</gene>
<evidence type="ECO:0000313" key="3">
    <source>
        <dbReference type="EMBL" id="MCS0594897.1"/>
    </source>
</evidence>
<dbReference type="EMBL" id="JANUHA010000001">
    <property type="protein sequence ID" value="MCS0594897.1"/>
    <property type="molecule type" value="Genomic_DNA"/>
</dbReference>
<accession>A0ABT2AF84</accession>
<keyword evidence="4" id="KW-1185">Reference proteome</keyword>
<name>A0ABT2AF84_9BURK</name>
<reference evidence="3 4" key="1">
    <citation type="submission" date="2022-08" db="EMBL/GenBank/DDBJ databases">
        <title>Reclassification of Massilia species as members of the genera Telluria, Duganella, Pseudoduganella, Mokoshia gen. nov. and Zemynaea gen. nov. using orthogonal and non-orthogonal genome-based approaches.</title>
        <authorList>
            <person name="Bowman J.P."/>
        </authorList>
    </citation>
    <scope>NUCLEOTIDE SEQUENCE [LARGE SCALE GENOMIC DNA]</scope>
    <source>
        <strain evidence="3 4">JCM 31661</strain>
    </source>
</reference>
<dbReference type="Proteomes" id="UP001206572">
    <property type="component" value="Unassembled WGS sequence"/>
</dbReference>
<organism evidence="3 4">
    <name type="scientific">Massilia agri</name>
    <dbReference type="NCBI Taxonomy" id="1886785"/>
    <lineage>
        <taxon>Bacteria</taxon>
        <taxon>Pseudomonadati</taxon>
        <taxon>Pseudomonadota</taxon>
        <taxon>Betaproteobacteria</taxon>
        <taxon>Burkholderiales</taxon>
        <taxon>Oxalobacteraceae</taxon>
        <taxon>Telluria group</taxon>
        <taxon>Massilia</taxon>
    </lineage>
</organism>
<protein>
    <submittedName>
        <fullName evidence="3">PEP-CTERM sorting domain-containing protein</fullName>
    </submittedName>
</protein>
<dbReference type="Gene3D" id="2.60.120.260">
    <property type="entry name" value="Galactose-binding domain-like"/>
    <property type="match status" value="1"/>
</dbReference>
<feature type="chain" id="PRO_5046074506" evidence="1">
    <location>
        <begin position="23"/>
        <end position="213"/>
    </location>
</feature>
<dbReference type="NCBIfam" id="TIGR02595">
    <property type="entry name" value="PEP_CTERM"/>
    <property type="match status" value="1"/>
</dbReference>